<gene>
    <name evidence="3" type="ordered locus">Caul_0952</name>
</gene>
<protein>
    <recommendedName>
        <fullName evidence="2">EamA domain-containing protein</fullName>
    </recommendedName>
</protein>
<feature type="transmembrane region" description="Helical" evidence="1">
    <location>
        <begin position="207"/>
        <end position="228"/>
    </location>
</feature>
<feature type="transmembrane region" description="Helical" evidence="1">
    <location>
        <begin position="108"/>
        <end position="129"/>
    </location>
</feature>
<proteinExistence type="predicted"/>
<feature type="transmembrane region" description="Helical" evidence="1">
    <location>
        <begin position="53"/>
        <end position="72"/>
    </location>
</feature>
<feature type="transmembrane region" description="Helical" evidence="1">
    <location>
        <begin position="141"/>
        <end position="159"/>
    </location>
</feature>
<dbReference type="STRING" id="366602.Caul_0952"/>
<keyword evidence="1" id="KW-0472">Membrane</keyword>
<dbReference type="InterPro" id="IPR000620">
    <property type="entry name" value="EamA_dom"/>
</dbReference>
<accession>B0SW85</accession>
<organism evidence="3">
    <name type="scientific">Caulobacter sp. (strain K31)</name>
    <dbReference type="NCBI Taxonomy" id="366602"/>
    <lineage>
        <taxon>Bacteria</taxon>
        <taxon>Pseudomonadati</taxon>
        <taxon>Pseudomonadota</taxon>
        <taxon>Alphaproteobacteria</taxon>
        <taxon>Caulobacterales</taxon>
        <taxon>Caulobacteraceae</taxon>
        <taxon>Caulobacter</taxon>
    </lineage>
</organism>
<dbReference type="AlphaFoldDB" id="B0SW85"/>
<feature type="transmembrane region" description="Helical" evidence="1">
    <location>
        <begin position="267"/>
        <end position="289"/>
    </location>
</feature>
<dbReference type="KEGG" id="cak:Caul_0952"/>
<sequence length="328" mass="34603" precursor="true">MVVFRYATRYLHRMSQQQRLAIGFLCGLVAGAFWGGVFLAPKLLHAFTPLQMTAGRYVCYGLASAALLAPSARKVLGRLTLADWRDLAGLSLLGNIVYYVGLAVSVQIAGVAPASLIIGLLPVTITLVGARPGEGVPLRRLAAPLLLVAAGVLCINIAAFQTVTDVSVARLSLGLLAAVGALAVWTVYAVWNARRLAATPRFNSHEWSLLTGVVTGLLSLLLVVPAFAMAGAGHAANAWLLFWGVSLAVALGASVIGNGLWNAASRLLPLSLSGQLIVFETLFALLYGFLHEARWPLPLEAAAIVLMLAGVLWSVHLHRPSAEGHPAE</sequence>
<evidence type="ECO:0000259" key="2">
    <source>
        <dbReference type="Pfam" id="PF00892"/>
    </source>
</evidence>
<feature type="transmembrane region" description="Helical" evidence="1">
    <location>
        <begin position="20"/>
        <end position="41"/>
    </location>
</feature>
<evidence type="ECO:0000313" key="3">
    <source>
        <dbReference type="EMBL" id="ABZ70082.1"/>
    </source>
</evidence>
<feature type="transmembrane region" description="Helical" evidence="1">
    <location>
        <begin position="84"/>
        <end position="102"/>
    </location>
</feature>
<dbReference type="eggNOG" id="COG0697">
    <property type="taxonomic scope" value="Bacteria"/>
</dbReference>
<feature type="transmembrane region" description="Helical" evidence="1">
    <location>
        <begin position="295"/>
        <end position="315"/>
    </location>
</feature>
<feature type="transmembrane region" description="Helical" evidence="1">
    <location>
        <begin position="171"/>
        <end position="191"/>
    </location>
</feature>
<dbReference type="EMBL" id="CP000927">
    <property type="protein sequence ID" value="ABZ70082.1"/>
    <property type="molecule type" value="Genomic_DNA"/>
</dbReference>
<dbReference type="HOGENOM" id="CLU_058004_1_0_5"/>
<feature type="domain" description="EamA" evidence="2">
    <location>
        <begin position="22"/>
        <end position="155"/>
    </location>
</feature>
<dbReference type="GO" id="GO:0016020">
    <property type="term" value="C:membrane"/>
    <property type="evidence" value="ECO:0007669"/>
    <property type="project" value="InterPro"/>
</dbReference>
<reference evidence="3" key="1">
    <citation type="submission" date="2008-01" db="EMBL/GenBank/DDBJ databases">
        <title>Complete sequence of chromosome of Caulobacter sp. K31.</title>
        <authorList>
            <consortium name="US DOE Joint Genome Institute"/>
            <person name="Copeland A."/>
            <person name="Lucas S."/>
            <person name="Lapidus A."/>
            <person name="Barry K."/>
            <person name="Glavina del Rio T."/>
            <person name="Dalin E."/>
            <person name="Tice H."/>
            <person name="Pitluck S."/>
            <person name="Bruce D."/>
            <person name="Goodwin L."/>
            <person name="Thompson L.S."/>
            <person name="Brettin T."/>
            <person name="Detter J.C."/>
            <person name="Han C."/>
            <person name="Schmutz J."/>
            <person name="Larimer F."/>
            <person name="Land M."/>
            <person name="Hauser L."/>
            <person name="Kyrpides N."/>
            <person name="Kim E."/>
            <person name="Stephens C."/>
            <person name="Richardson P."/>
        </authorList>
    </citation>
    <scope>NUCLEOTIDE SEQUENCE [LARGE SCALE GENOMIC DNA]</scope>
    <source>
        <strain evidence="3">K31</strain>
    </source>
</reference>
<feature type="transmembrane region" description="Helical" evidence="1">
    <location>
        <begin position="240"/>
        <end position="260"/>
    </location>
</feature>
<dbReference type="Pfam" id="PF00892">
    <property type="entry name" value="EamA"/>
    <property type="match status" value="1"/>
</dbReference>
<evidence type="ECO:0000256" key="1">
    <source>
        <dbReference type="SAM" id="Phobius"/>
    </source>
</evidence>
<name>B0SW85_CAUSK</name>
<keyword evidence="1" id="KW-0812">Transmembrane</keyword>
<keyword evidence="1" id="KW-1133">Transmembrane helix</keyword>